<dbReference type="Gene3D" id="1.50.10.100">
    <property type="entry name" value="Chondroitin AC/alginate lyase"/>
    <property type="match status" value="1"/>
</dbReference>
<evidence type="ECO:0000259" key="5">
    <source>
        <dbReference type="Pfam" id="PF07940"/>
    </source>
</evidence>
<evidence type="ECO:0000256" key="1">
    <source>
        <dbReference type="ARBA" id="ARBA00004418"/>
    </source>
</evidence>
<dbReference type="InterPro" id="IPR031680">
    <property type="entry name" value="Hepar_II_III_N"/>
</dbReference>
<dbReference type="Pfam" id="PF16889">
    <property type="entry name" value="Hepar_II_III_N"/>
    <property type="match status" value="1"/>
</dbReference>
<evidence type="ECO:0000256" key="2">
    <source>
        <dbReference type="ARBA" id="ARBA00022729"/>
    </source>
</evidence>
<evidence type="ECO:0000313" key="7">
    <source>
        <dbReference type="EMBL" id="MFC5922299.1"/>
    </source>
</evidence>
<accession>A0ABW1H1J3</accession>
<comment type="caution">
    <text evidence="7">The sequence shown here is derived from an EMBL/GenBank/DDBJ whole genome shotgun (WGS) entry which is preliminary data.</text>
</comment>
<comment type="subcellular location">
    <subcellularLocation>
        <location evidence="1">Periplasm</location>
    </subcellularLocation>
</comment>
<keyword evidence="4" id="KW-0456">Lyase</keyword>
<evidence type="ECO:0000256" key="3">
    <source>
        <dbReference type="ARBA" id="ARBA00022764"/>
    </source>
</evidence>
<evidence type="ECO:0000256" key="4">
    <source>
        <dbReference type="ARBA" id="ARBA00023239"/>
    </source>
</evidence>
<keyword evidence="8" id="KW-1185">Reference proteome</keyword>
<gene>
    <name evidence="7" type="ORF">ACFQGL_02945</name>
</gene>
<dbReference type="Proteomes" id="UP001596226">
    <property type="component" value="Unassembled WGS sequence"/>
</dbReference>
<feature type="domain" description="Heparinase II/III-like C-terminal" evidence="5">
    <location>
        <begin position="422"/>
        <end position="565"/>
    </location>
</feature>
<dbReference type="InterPro" id="IPR008929">
    <property type="entry name" value="Chondroitin_lyas"/>
</dbReference>
<dbReference type="Pfam" id="PF07940">
    <property type="entry name" value="Hepar_II_III_C"/>
    <property type="match status" value="1"/>
</dbReference>
<dbReference type="Gene3D" id="2.70.98.70">
    <property type="match status" value="1"/>
</dbReference>
<reference evidence="8" key="1">
    <citation type="journal article" date="2019" name="Int. J. Syst. Evol. Microbiol.">
        <title>The Global Catalogue of Microorganisms (GCM) 10K type strain sequencing project: providing services to taxonomists for standard genome sequencing and annotation.</title>
        <authorList>
            <consortium name="The Broad Institute Genomics Platform"/>
            <consortium name="The Broad Institute Genome Sequencing Center for Infectious Disease"/>
            <person name="Wu L."/>
            <person name="Ma J."/>
        </authorList>
    </citation>
    <scope>NUCLEOTIDE SEQUENCE [LARGE SCALE GENOMIC DNA]</scope>
    <source>
        <strain evidence="8">CGMCC 4.7144</strain>
    </source>
</reference>
<name>A0ABW1H1J3_9ACTN</name>
<organism evidence="7 8">
    <name type="scientific">Micromonospora vulcania</name>
    <dbReference type="NCBI Taxonomy" id="1441873"/>
    <lineage>
        <taxon>Bacteria</taxon>
        <taxon>Bacillati</taxon>
        <taxon>Actinomycetota</taxon>
        <taxon>Actinomycetes</taxon>
        <taxon>Micromonosporales</taxon>
        <taxon>Micromonosporaceae</taxon>
        <taxon>Micromonospora</taxon>
    </lineage>
</organism>
<dbReference type="EMBL" id="JBHSQS010000002">
    <property type="protein sequence ID" value="MFC5922299.1"/>
    <property type="molecule type" value="Genomic_DNA"/>
</dbReference>
<dbReference type="PANTHER" id="PTHR39210:SF1">
    <property type="entry name" value="HEPARIN-SULFATE LYASE"/>
    <property type="match status" value="1"/>
</dbReference>
<sequence length="668" mass="72741">MVKPDLRAIAVDMRALGLSAPLRAAYEASKRSGFHAVLFRGEAHRHHPAALVPLTNVLPIGDRARQRCLDDAAQVLNEGLRVFGGRVATGVSAPWGTDPLTGRQWPTDDPWWRIDIRSEARLSDVKYTWEAGRHRDLVVLARAARLDPVGPWQDGLTGLLRAWCAESPPEQGVNWYSSLELALRAIAWNQILALVGDRLPRDVVTAMERLLLSSARHLMVELPYTVSSMRNNHLLGDALGLILLARMFPTARRARWWARTGEKMFAAQQRRHFGPDGRMIEDSVSYHRFVLEMLVVRVLLGGAPSSVRDALRAASLHLARLGVFDGDVPQYGDWDEGRVLASSGDALDVAGSAALGLALCGERLPARWYADFDELAWYAPTPDREATAEQFTPPTHTRPGATTSGGIALVDRGPWRVWFKVDGGPSHGHADLTSVWVKHGGRWLIADPGTGTYNGPLEVRNGLRTSAAHPVRRPDGRDQLVPHRAFRWLNTGRGHLGAPLVLPDRTIVFGWHDAYARGEHPVRVGRAVVVADGYVAIVEFADPPAAAASWSLTVPLHPEVAARGDTLIAGGTKVGLFGLDGYQAVRGRSVPFAGWHSGTYGRWEPATWITAESRADTAVWGLGAPPGPPPDPNALDGLGFQVTWSDAGACLTVTDLGSGEVHHVRAPR</sequence>
<protein>
    <submittedName>
        <fullName evidence="7">Heparinase II/III family protein</fullName>
    </submittedName>
</protein>
<dbReference type="PANTHER" id="PTHR39210">
    <property type="entry name" value="HEPARIN-SULFATE LYASE"/>
    <property type="match status" value="1"/>
</dbReference>
<keyword evidence="2" id="KW-0732">Signal</keyword>
<evidence type="ECO:0000259" key="6">
    <source>
        <dbReference type="Pfam" id="PF16889"/>
    </source>
</evidence>
<dbReference type="InterPro" id="IPR012480">
    <property type="entry name" value="Hepar_II_III_C"/>
</dbReference>
<feature type="domain" description="Heparin-sulfate lyase N-terminal" evidence="6">
    <location>
        <begin position="228"/>
        <end position="294"/>
    </location>
</feature>
<dbReference type="RefSeq" id="WP_377504892.1">
    <property type="nucleotide sequence ID" value="NZ_JBHSQS010000002.1"/>
</dbReference>
<keyword evidence="3" id="KW-0574">Periplasm</keyword>
<evidence type="ECO:0000313" key="8">
    <source>
        <dbReference type="Proteomes" id="UP001596226"/>
    </source>
</evidence>
<proteinExistence type="predicted"/>
<dbReference type="SUPFAM" id="SSF48230">
    <property type="entry name" value="Chondroitin AC/alginate lyase"/>
    <property type="match status" value="1"/>
</dbReference>